<dbReference type="RefSeq" id="XP_009230588.1">
    <property type="nucleotide sequence ID" value="XM_009232324.1"/>
</dbReference>
<dbReference type="AlphaFoldDB" id="J3PLD3"/>
<evidence type="ECO:0000313" key="3">
    <source>
        <dbReference type="Proteomes" id="UP000006039"/>
    </source>
</evidence>
<reference evidence="2" key="4">
    <citation type="journal article" date="2015" name="G3 (Bethesda)">
        <title>Genome sequences of three phytopathogenic species of the Magnaporthaceae family of fungi.</title>
        <authorList>
            <person name="Okagaki L.H."/>
            <person name="Nunes C.C."/>
            <person name="Sailsbery J."/>
            <person name="Clay B."/>
            <person name="Brown D."/>
            <person name="John T."/>
            <person name="Oh Y."/>
            <person name="Young N."/>
            <person name="Fitzgerald M."/>
            <person name="Haas B.J."/>
            <person name="Zeng Q."/>
            <person name="Young S."/>
            <person name="Adiconis X."/>
            <person name="Fan L."/>
            <person name="Levin J.Z."/>
            <person name="Mitchell T.K."/>
            <person name="Okubara P.A."/>
            <person name="Farman M.L."/>
            <person name="Kohn L.M."/>
            <person name="Birren B."/>
            <person name="Ma L.-J."/>
            <person name="Dean R.A."/>
        </authorList>
    </citation>
    <scope>NUCLEOTIDE SEQUENCE</scope>
    <source>
        <strain evidence="2">R3-111a-1</strain>
    </source>
</reference>
<dbReference type="GeneID" id="20354856"/>
<dbReference type="VEuPathDB" id="FungiDB:GGTG_14398"/>
<dbReference type="EMBL" id="GL385758">
    <property type="protein sequence ID" value="EJT68025.1"/>
    <property type="molecule type" value="Genomic_DNA"/>
</dbReference>
<dbReference type="HOGENOM" id="CLU_3014274_0_0_1"/>
<sequence>MVGVVVPVYGQQRLMARGRNGGSNGDALCIKKEQREKYGYLLPGRTGPVCCLPASD</sequence>
<gene>
    <name evidence="2" type="primary">20354856</name>
    <name evidence="1" type="ORF">GGTG_14398</name>
</gene>
<name>J3PLD3_GAET3</name>
<organism evidence="1">
    <name type="scientific">Gaeumannomyces tritici (strain R3-111a-1)</name>
    <name type="common">Wheat and barley take-all root rot fungus</name>
    <name type="synonym">Gaeumannomyces graminis var. tritici</name>
    <dbReference type="NCBI Taxonomy" id="644352"/>
    <lineage>
        <taxon>Eukaryota</taxon>
        <taxon>Fungi</taxon>
        <taxon>Dikarya</taxon>
        <taxon>Ascomycota</taxon>
        <taxon>Pezizomycotina</taxon>
        <taxon>Sordariomycetes</taxon>
        <taxon>Sordariomycetidae</taxon>
        <taxon>Magnaporthales</taxon>
        <taxon>Magnaporthaceae</taxon>
        <taxon>Gaeumannomyces</taxon>
    </lineage>
</organism>
<dbReference type="EnsemblFungi" id="EJT68025">
    <property type="protein sequence ID" value="EJT68025"/>
    <property type="gene ID" value="GGTG_14398"/>
</dbReference>
<protein>
    <submittedName>
        <fullName evidence="1 2">Uncharacterized protein</fullName>
    </submittedName>
</protein>
<evidence type="ECO:0000313" key="1">
    <source>
        <dbReference type="EMBL" id="EJT68025.1"/>
    </source>
</evidence>
<reference evidence="1" key="3">
    <citation type="submission" date="2010-09" db="EMBL/GenBank/DDBJ databases">
        <title>Annotation of Gaeumannomyces graminis var. tritici R3-111a-1.</title>
        <authorList>
            <consortium name="The Broad Institute Genome Sequencing Platform"/>
            <person name="Ma L.-J."/>
            <person name="Dead R."/>
            <person name="Young S.K."/>
            <person name="Zeng Q."/>
            <person name="Gargeya S."/>
            <person name="Fitzgerald M."/>
            <person name="Haas B."/>
            <person name="Abouelleil A."/>
            <person name="Alvarado L."/>
            <person name="Arachchi H.M."/>
            <person name="Berlin A."/>
            <person name="Brown A."/>
            <person name="Chapman S.B."/>
            <person name="Chen Z."/>
            <person name="Dunbar C."/>
            <person name="Freedman E."/>
            <person name="Gearin G."/>
            <person name="Gellesch M."/>
            <person name="Goldberg J."/>
            <person name="Griggs A."/>
            <person name="Gujja S."/>
            <person name="Heiman D."/>
            <person name="Howarth C."/>
            <person name="Larson L."/>
            <person name="Lui A."/>
            <person name="MacDonald P.J.P."/>
            <person name="Mehta T."/>
            <person name="Montmayeur A."/>
            <person name="Murphy C."/>
            <person name="Neiman D."/>
            <person name="Pearson M."/>
            <person name="Priest M."/>
            <person name="Roberts A."/>
            <person name="Saif S."/>
            <person name="Shea T."/>
            <person name="Shenoy N."/>
            <person name="Sisk P."/>
            <person name="Stolte C."/>
            <person name="Sykes S."/>
            <person name="Yandava C."/>
            <person name="Wortman J."/>
            <person name="Nusbaum C."/>
            <person name="Birren B."/>
        </authorList>
    </citation>
    <scope>NUCLEOTIDE SEQUENCE</scope>
    <source>
        <strain evidence="1">R3-111a-1</strain>
    </source>
</reference>
<proteinExistence type="predicted"/>
<reference evidence="3" key="1">
    <citation type="submission" date="2010-07" db="EMBL/GenBank/DDBJ databases">
        <title>The genome sequence of Gaeumannomyces graminis var. tritici strain R3-111a-1.</title>
        <authorList>
            <consortium name="The Broad Institute Genome Sequencing Platform"/>
            <person name="Ma L.-J."/>
            <person name="Dead R."/>
            <person name="Young S."/>
            <person name="Zeng Q."/>
            <person name="Koehrsen M."/>
            <person name="Alvarado L."/>
            <person name="Berlin A."/>
            <person name="Chapman S.B."/>
            <person name="Chen Z."/>
            <person name="Freedman E."/>
            <person name="Gellesch M."/>
            <person name="Goldberg J."/>
            <person name="Griggs A."/>
            <person name="Gujja S."/>
            <person name="Heilman E.R."/>
            <person name="Heiman D."/>
            <person name="Hepburn T."/>
            <person name="Howarth C."/>
            <person name="Jen D."/>
            <person name="Larson L."/>
            <person name="Mehta T."/>
            <person name="Neiman D."/>
            <person name="Pearson M."/>
            <person name="Roberts A."/>
            <person name="Saif S."/>
            <person name="Shea T."/>
            <person name="Shenoy N."/>
            <person name="Sisk P."/>
            <person name="Stolte C."/>
            <person name="Sykes S."/>
            <person name="Walk T."/>
            <person name="White J."/>
            <person name="Yandava C."/>
            <person name="Haas B."/>
            <person name="Nusbaum C."/>
            <person name="Birren B."/>
        </authorList>
    </citation>
    <scope>NUCLEOTIDE SEQUENCE [LARGE SCALE GENOMIC DNA]</scope>
    <source>
        <strain evidence="3">R3-111a-1</strain>
    </source>
</reference>
<keyword evidence="3" id="KW-1185">Reference proteome</keyword>
<dbReference type="Proteomes" id="UP000006039">
    <property type="component" value="Unassembled WGS sequence"/>
</dbReference>
<reference evidence="1" key="2">
    <citation type="submission" date="2010-07" db="EMBL/GenBank/DDBJ databases">
        <authorList>
            <consortium name="The Broad Institute Genome Sequencing Platform"/>
            <consortium name="Broad Institute Genome Sequencing Center for Infectious Disease"/>
            <person name="Ma L.-J."/>
            <person name="Dead R."/>
            <person name="Young S."/>
            <person name="Zeng Q."/>
            <person name="Koehrsen M."/>
            <person name="Alvarado L."/>
            <person name="Berlin A."/>
            <person name="Chapman S.B."/>
            <person name="Chen Z."/>
            <person name="Freedman E."/>
            <person name="Gellesch M."/>
            <person name="Goldberg J."/>
            <person name="Griggs A."/>
            <person name="Gujja S."/>
            <person name="Heilman E.R."/>
            <person name="Heiman D."/>
            <person name="Hepburn T."/>
            <person name="Howarth C."/>
            <person name="Jen D."/>
            <person name="Larson L."/>
            <person name="Mehta T."/>
            <person name="Neiman D."/>
            <person name="Pearson M."/>
            <person name="Roberts A."/>
            <person name="Saif S."/>
            <person name="Shea T."/>
            <person name="Shenoy N."/>
            <person name="Sisk P."/>
            <person name="Stolte C."/>
            <person name="Sykes S."/>
            <person name="Walk T."/>
            <person name="White J."/>
            <person name="Yandava C."/>
            <person name="Haas B."/>
            <person name="Nusbaum C."/>
            <person name="Birren B."/>
        </authorList>
    </citation>
    <scope>NUCLEOTIDE SEQUENCE</scope>
    <source>
        <strain evidence="1">R3-111a-1</strain>
    </source>
</reference>
<accession>J3PLD3</accession>
<reference evidence="2" key="5">
    <citation type="submission" date="2018-04" db="UniProtKB">
        <authorList>
            <consortium name="EnsemblFungi"/>
        </authorList>
    </citation>
    <scope>IDENTIFICATION</scope>
    <source>
        <strain evidence="2">R3-111a-1</strain>
    </source>
</reference>
<evidence type="ECO:0000313" key="2">
    <source>
        <dbReference type="EnsemblFungi" id="EJT68025"/>
    </source>
</evidence>